<keyword evidence="5" id="KW-1185">Reference proteome</keyword>
<evidence type="ECO:0000313" key="4">
    <source>
        <dbReference type="EMBL" id="CCG46294.1"/>
    </source>
</evidence>
<dbReference type="Proteomes" id="UP000007397">
    <property type="component" value="Chromosome"/>
</dbReference>
<dbReference type="eggNOG" id="COG5012">
    <property type="taxonomic scope" value="Bacteria"/>
</dbReference>
<dbReference type="InterPro" id="IPR003759">
    <property type="entry name" value="Cbl-bd_cap"/>
</dbReference>
<dbReference type="Gene3D" id="3.40.50.280">
    <property type="entry name" value="Cobalamin-binding domain"/>
    <property type="match status" value="1"/>
</dbReference>
<dbReference type="Gene3D" id="1.10.1240.10">
    <property type="entry name" value="Methionine synthase domain"/>
    <property type="match status" value="1"/>
</dbReference>
<dbReference type="GO" id="GO:0031419">
    <property type="term" value="F:cobalamin binding"/>
    <property type="evidence" value="ECO:0007669"/>
    <property type="project" value="InterPro"/>
</dbReference>
<dbReference type="PANTHER" id="PTHR45833:SF1">
    <property type="entry name" value="METHIONINE SYNTHASE"/>
    <property type="match status" value="1"/>
</dbReference>
<dbReference type="SUPFAM" id="SSF47644">
    <property type="entry name" value="Methionine synthase domain"/>
    <property type="match status" value="1"/>
</dbReference>
<dbReference type="InterPro" id="IPR006158">
    <property type="entry name" value="Cobalamin-bd"/>
</dbReference>
<dbReference type="GO" id="GO:0046653">
    <property type="term" value="P:tetrahydrofolate metabolic process"/>
    <property type="evidence" value="ECO:0007669"/>
    <property type="project" value="TreeGrafter"/>
</dbReference>
<reference evidence="4 5" key="1">
    <citation type="journal article" date="2013" name="Environ. Microbiol.">
        <title>Chloride and organic osmolytes: a hybrid strategy to cope with elevated salinities by the moderately halophilic, chloride-dependent bacterium Halobacillus halophilus.</title>
        <authorList>
            <person name="Saum S.H."/>
            <person name="Pfeiffer F."/>
            <person name="Palm P."/>
            <person name="Rampp M."/>
            <person name="Schuster S.C."/>
            <person name="Muller V."/>
            <person name="Oesterhelt D."/>
        </authorList>
    </citation>
    <scope>NUCLEOTIDE SEQUENCE [LARGE SCALE GENOMIC DNA]</scope>
    <source>
        <strain evidence="5">ATCC 35676 / DSM 2266 / JCM 20832 / KCTC 3685 / LMG 17431 / NBRC 102448 / NCIMB 2269</strain>
    </source>
</reference>
<dbReference type="EMBL" id="HE717023">
    <property type="protein sequence ID" value="CCG46294.1"/>
    <property type="molecule type" value="Genomic_DNA"/>
</dbReference>
<gene>
    <name evidence="4" type="ordered locus">HBHAL_3952</name>
</gene>
<evidence type="ECO:0000259" key="3">
    <source>
        <dbReference type="PROSITE" id="PS51332"/>
    </source>
</evidence>
<dbReference type="SMART" id="SM01018">
    <property type="entry name" value="B12-binding_2"/>
    <property type="match status" value="1"/>
</dbReference>
<dbReference type="Pfam" id="PF02310">
    <property type="entry name" value="B12-binding"/>
    <property type="match status" value="1"/>
</dbReference>
<dbReference type="GO" id="GO:0005829">
    <property type="term" value="C:cytosol"/>
    <property type="evidence" value="ECO:0007669"/>
    <property type="project" value="TreeGrafter"/>
</dbReference>
<organism evidence="4 5">
    <name type="scientific">Halobacillus halophilus (strain ATCC 35676 / DSM 2266 / JCM 20832 / KCTC 3685 / LMG 17431 / NBRC 102448 / NCIMB 2269)</name>
    <name type="common">Sporosarcina halophila</name>
    <dbReference type="NCBI Taxonomy" id="866895"/>
    <lineage>
        <taxon>Bacteria</taxon>
        <taxon>Bacillati</taxon>
        <taxon>Bacillota</taxon>
        <taxon>Bacilli</taxon>
        <taxon>Bacillales</taxon>
        <taxon>Bacillaceae</taxon>
        <taxon>Halobacillus</taxon>
    </lineage>
</organism>
<dbReference type="PANTHER" id="PTHR45833">
    <property type="entry name" value="METHIONINE SYNTHASE"/>
    <property type="match status" value="1"/>
</dbReference>
<dbReference type="Pfam" id="PF02607">
    <property type="entry name" value="B12-binding_2"/>
    <property type="match status" value="1"/>
</dbReference>
<dbReference type="CDD" id="cd02065">
    <property type="entry name" value="B12-binding_like"/>
    <property type="match status" value="1"/>
</dbReference>
<dbReference type="SUPFAM" id="SSF52242">
    <property type="entry name" value="Cobalamin (vitamin B12)-binding domain"/>
    <property type="match status" value="1"/>
</dbReference>
<dbReference type="GO" id="GO:0050667">
    <property type="term" value="P:homocysteine metabolic process"/>
    <property type="evidence" value="ECO:0007669"/>
    <property type="project" value="TreeGrafter"/>
</dbReference>
<dbReference type="PROSITE" id="PS51332">
    <property type="entry name" value="B12_BINDING"/>
    <property type="match status" value="1"/>
</dbReference>
<dbReference type="GO" id="GO:0008705">
    <property type="term" value="F:methionine synthase activity"/>
    <property type="evidence" value="ECO:0007669"/>
    <property type="project" value="TreeGrafter"/>
</dbReference>
<dbReference type="InterPro" id="IPR036594">
    <property type="entry name" value="Meth_synthase_dom"/>
</dbReference>
<keyword evidence="2" id="KW-0170">Cobalt</keyword>
<dbReference type="InterPro" id="IPR036724">
    <property type="entry name" value="Cobalamin-bd_sf"/>
</dbReference>
<sequence>MNVQHKQLAQYFLSGDEDGALDYMEELMKVHSKAFLYEEIITPAMYYIGELWEQNKITVADEHLATAICDFSLSRLESELKPIRGKHQKNYKALLFGVEDEQHYIGLKMVADTFKEQGWRVRYLGPNLSMEHSMSQIEKFRPDVIGLSAALSYRLPVLKKVIHRFMELEWKPLVMIGGRMAKKFQLDEFESAQVMVVKDLNHLYQWFNEGREGAINETS</sequence>
<feature type="domain" description="B12-binding" evidence="3">
    <location>
        <begin position="90"/>
        <end position="219"/>
    </location>
</feature>
<proteinExistence type="predicted"/>
<accession>I0JQ74</accession>
<keyword evidence="1" id="KW-0479">Metal-binding</keyword>
<dbReference type="RefSeq" id="WP_014644183.1">
    <property type="nucleotide sequence ID" value="NC_017668.1"/>
</dbReference>
<dbReference type="PATRIC" id="fig|866895.3.peg.2978"/>
<dbReference type="InterPro" id="IPR050554">
    <property type="entry name" value="Met_Synthase/Corrinoid"/>
</dbReference>
<evidence type="ECO:0000256" key="2">
    <source>
        <dbReference type="ARBA" id="ARBA00023285"/>
    </source>
</evidence>
<dbReference type="GO" id="GO:0046872">
    <property type="term" value="F:metal ion binding"/>
    <property type="evidence" value="ECO:0007669"/>
    <property type="project" value="UniProtKB-KW"/>
</dbReference>
<dbReference type="HOGENOM" id="CLU_064060_2_0_9"/>
<evidence type="ECO:0000256" key="1">
    <source>
        <dbReference type="ARBA" id="ARBA00022723"/>
    </source>
</evidence>
<name>I0JQ74_HALH3</name>
<dbReference type="AlphaFoldDB" id="I0JQ74"/>
<protein>
    <submittedName>
        <fullName evidence="4">Cobalamin-binding domain protein</fullName>
    </submittedName>
</protein>
<dbReference type="STRING" id="866895.HBHAL_3952"/>
<dbReference type="KEGG" id="hhd:HBHAL_3952"/>
<evidence type="ECO:0000313" key="5">
    <source>
        <dbReference type="Proteomes" id="UP000007397"/>
    </source>
</evidence>